<proteinExistence type="predicted"/>
<evidence type="ECO:0008006" key="3">
    <source>
        <dbReference type="Google" id="ProtNLM"/>
    </source>
</evidence>
<evidence type="ECO:0000313" key="2">
    <source>
        <dbReference type="Proteomes" id="UP000574761"/>
    </source>
</evidence>
<dbReference type="Pfam" id="PF11294">
    <property type="entry name" value="DUF3095"/>
    <property type="match status" value="1"/>
</dbReference>
<sequence length="392" mass="42015">MADGSSDDFFRNLPSFSDFEDVADARNYHPLPDGWVLVLADIVDSTGAIEAGRYKAVNMAGASVISGVLNATGRHDLPYAFGGDGAMVAVPPSLAGAARSGLSAVQRWSLEELGFVMRGAVVPVSTIRDAGQDVLVARYAASDLVSYAMFAGGGAAWAERRMKAGLETNPMAPPGTRPELVGLSCRWNPISARNGEIVSIIAVPAEGASEDAFRALIADVVALAARQKRGGRPVEVEGLELGISRASLDMEARAAVPPGRRWRRKLFIALQYVLMRVLTVFGLTLGRFDPRRYRDDIVANSDFRKFDDGLKMTLDLEPQRIEAIEARLEEARLAGICHFGLHRQASALMTCVVPTPLARDHVHFIDGAAGGYALAASRLKNAMRLDAAAAAR</sequence>
<dbReference type="EMBL" id="JACIEE010000002">
    <property type="protein sequence ID" value="MBB3975962.1"/>
    <property type="molecule type" value="Genomic_DNA"/>
</dbReference>
<accession>A0A7W6GI86</accession>
<protein>
    <recommendedName>
        <fullName evidence="3">DUF3095 domain-containing protein</fullName>
    </recommendedName>
</protein>
<dbReference type="RefSeq" id="WP_183800339.1">
    <property type="nucleotide sequence ID" value="NZ_JACIEE010000002.1"/>
</dbReference>
<comment type="caution">
    <text evidence="1">The sequence shown here is derived from an EMBL/GenBank/DDBJ whole genome shotgun (WGS) entry which is preliminary data.</text>
</comment>
<dbReference type="InterPro" id="IPR021445">
    <property type="entry name" value="DUF3095"/>
</dbReference>
<evidence type="ECO:0000313" key="1">
    <source>
        <dbReference type="EMBL" id="MBB3975962.1"/>
    </source>
</evidence>
<reference evidence="1 2" key="1">
    <citation type="submission" date="2020-08" db="EMBL/GenBank/DDBJ databases">
        <title>Genomic Encyclopedia of Type Strains, Phase IV (KMG-IV): sequencing the most valuable type-strain genomes for metagenomic binning, comparative biology and taxonomic classification.</title>
        <authorList>
            <person name="Goeker M."/>
        </authorList>
    </citation>
    <scope>NUCLEOTIDE SEQUENCE [LARGE SCALE GENOMIC DNA]</scope>
    <source>
        <strain evidence="1 2">DSM 100211</strain>
    </source>
</reference>
<dbReference type="AlphaFoldDB" id="A0A7W6GI86"/>
<name>A0A7W6GI86_9HYPH</name>
<dbReference type="Proteomes" id="UP000574761">
    <property type="component" value="Unassembled WGS sequence"/>
</dbReference>
<gene>
    <name evidence="1" type="ORF">GGQ64_001149</name>
</gene>
<organism evidence="1 2">
    <name type="scientific">Mycoplana azooxidifex</name>
    <dbReference type="NCBI Taxonomy" id="1636188"/>
    <lineage>
        <taxon>Bacteria</taxon>
        <taxon>Pseudomonadati</taxon>
        <taxon>Pseudomonadota</taxon>
        <taxon>Alphaproteobacteria</taxon>
        <taxon>Hyphomicrobiales</taxon>
        <taxon>Rhizobiaceae</taxon>
        <taxon>Mycoplana</taxon>
    </lineage>
</organism>
<keyword evidence="2" id="KW-1185">Reference proteome</keyword>